<gene>
    <name evidence="4" type="ORF">UG56_019985</name>
</gene>
<keyword evidence="5" id="KW-1185">Reference proteome</keyword>
<feature type="chain" id="PRO_5009630429" description="Transglycosylase SLT domain-containing protein" evidence="2">
    <location>
        <begin position="35"/>
        <end position="394"/>
    </location>
</feature>
<dbReference type="InterPro" id="IPR023346">
    <property type="entry name" value="Lysozyme-like_dom_sf"/>
</dbReference>
<dbReference type="PANTHER" id="PTHR30163:SF8">
    <property type="entry name" value="LYTIC MUREIN TRANSGLYCOSYLASE"/>
    <property type="match status" value="1"/>
</dbReference>
<reference evidence="4" key="1">
    <citation type="submission" date="2016-10" db="EMBL/GenBank/DDBJ databases">
        <title>Draft Genome Sequence of Nocardioides luteus Strain BAFB, an Alkane-Degrading Bacterium Isolated from JP-7 Polluted Soil.</title>
        <authorList>
            <person name="Brown L."/>
            <person name="Ruiz O.N."/>
            <person name="Gunasekera T."/>
        </authorList>
    </citation>
    <scope>NUCLEOTIDE SEQUENCE [LARGE SCALE GENOMIC DNA]</scope>
    <source>
        <strain evidence="4">BAFB</strain>
    </source>
</reference>
<evidence type="ECO:0000256" key="1">
    <source>
        <dbReference type="SAM" id="MobiDB-lite"/>
    </source>
</evidence>
<dbReference type="InterPro" id="IPR043426">
    <property type="entry name" value="MltB-like"/>
</dbReference>
<dbReference type="CDD" id="cd13399">
    <property type="entry name" value="Slt35-like"/>
    <property type="match status" value="1"/>
</dbReference>
<sequence>MPTSSAKRRVVAHVDLLVLSLVCTAHLMSPHALASANGEGTGPSSRLSVPAAAPQAPASYSRPAVVGAGVPQKRAAQGASAASARGIPSAALAAYQRAETVINAADETCNIDWQLLGAVGYVESDHGRFGGSTLGADGVSRPGIYGVALDGTNDTQTIEDTDAGQYDRDKTWDRAVGPMQFVPATWSTVGVDADGDGQRDPQNINDAALAAAVYLCSGPDDLGSEAGRREAVLRYNRSTSYADQVLRTRTAYLKGDYDAVPDEIAPATAMSASYRRADEAAVGENGAPKARRPPRGDDGATGRPSSAPDPVRGGQASTEDEPESPASEEAPASPPNQGQDEGTLEKVTEPLPAPVSEPVEQVVTLTQAITLCTVNGVNRLDQVAWSRCINDLVR</sequence>
<organism evidence="4 5">
    <name type="scientific">Nocardioides luteus</name>
    <dbReference type="NCBI Taxonomy" id="1844"/>
    <lineage>
        <taxon>Bacteria</taxon>
        <taxon>Bacillati</taxon>
        <taxon>Actinomycetota</taxon>
        <taxon>Actinomycetes</taxon>
        <taxon>Propionibacteriales</taxon>
        <taxon>Nocardioidaceae</taxon>
        <taxon>Nocardioides</taxon>
    </lineage>
</organism>
<feature type="domain" description="Transglycosylase SLT" evidence="3">
    <location>
        <begin position="92"/>
        <end position="215"/>
    </location>
</feature>
<evidence type="ECO:0000313" key="4">
    <source>
        <dbReference type="EMBL" id="OIJ25058.1"/>
    </source>
</evidence>
<dbReference type="AlphaFoldDB" id="A0A1J4N0L4"/>
<dbReference type="SUPFAM" id="SSF53955">
    <property type="entry name" value="Lysozyme-like"/>
    <property type="match status" value="1"/>
</dbReference>
<dbReference type="PANTHER" id="PTHR30163">
    <property type="entry name" value="MEMBRANE-BOUND LYTIC MUREIN TRANSGLYCOSYLASE B"/>
    <property type="match status" value="1"/>
</dbReference>
<feature type="region of interest" description="Disordered" evidence="1">
    <location>
        <begin position="271"/>
        <end position="346"/>
    </location>
</feature>
<name>A0A1J4N0L4_9ACTN</name>
<dbReference type="Gene3D" id="1.10.530.10">
    <property type="match status" value="1"/>
</dbReference>
<accession>A0A1J4N0L4</accession>
<evidence type="ECO:0000313" key="5">
    <source>
        <dbReference type="Proteomes" id="UP000033772"/>
    </source>
</evidence>
<dbReference type="OrthoDB" id="9796191at2"/>
<feature type="signal peptide" evidence="2">
    <location>
        <begin position="1"/>
        <end position="34"/>
    </location>
</feature>
<dbReference type="Pfam" id="PF13406">
    <property type="entry name" value="SLT_2"/>
    <property type="match status" value="1"/>
</dbReference>
<dbReference type="InterPro" id="IPR031304">
    <property type="entry name" value="SLT_2"/>
</dbReference>
<evidence type="ECO:0000259" key="3">
    <source>
        <dbReference type="Pfam" id="PF13406"/>
    </source>
</evidence>
<dbReference type="GO" id="GO:0009253">
    <property type="term" value="P:peptidoglycan catabolic process"/>
    <property type="evidence" value="ECO:0007669"/>
    <property type="project" value="TreeGrafter"/>
</dbReference>
<dbReference type="GO" id="GO:0008933">
    <property type="term" value="F:peptidoglycan lytic transglycosylase activity"/>
    <property type="evidence" value="ECO:0007669"/>
    <property type="project" value="TreeGrafter"/>
</dbReference>
<comment type="caution">
    <text evidence="4">The sequence shown here is derived from an EMBL/GenBank/DDBJ whole genome shotgun (WGS) entry which is preliminary data.</text>
</comment>
<evidence type="ECO:0000256" key="2">
    <source>
        <dbReference type="SAM" id="SignalP"/>
    </source>
</evidence>
<protein>
    <recommendedName>
        <fullName evidence="3">Transglycosylase SLT domain-containing protein</fullName>
    </recommendedName>
</protein>
<keyword evidence="2" id="KW-0732">Signal</keyword>
<dbReference type="EMBL" id="JZDQ02000030">
    <property type="protein sequence ID" value="OIJ25058.1"/>
    <property type="molecule type" value="Genomic_DNA"/>
</dbReference>
<dbReference type="STRING" id="1844.UG56_019985"/>
<proteinExistence type="predicted"/>
<dbReference type="Proteomes" id="UP000033772">
    <property type="component" value="Unassembled WGS sequence"/>
</dbReference>